<keyword evidence="8" id="KW-0539">Nucleus</keyword>
<dbReference type="SUPFAM" id="SSF52113">
    <property type="entry name" value="BRCT domain"/>
    <property type="match status" value="2"/>
</dbReference>
<dbReference type="PANTHER" id="PTHR13763:SF0">
    <property type="entry name" value="BREAST CANCER TYPE 1 SUSCEPTIBILITY PROTEIN"/>
    <property type="match status" value="1"/>
</dbReference>
<keyword evidence="4" id="KW-0227">DNA damage</keyword>
<keyword evidence="2" id="KW-0479">Metal-binding</keyword>
<feature type="domain" description="BRCT" evidence="9">
    <location>
        <begin position="139"/>
        <end position="236"/>
    </location>
</feature>
<comment type="caution">
    <text evidence="10">The sequence shown here is derived from an EMBL/GenBank/DDBJ whole genome shotgun (WGS) entry which is preliminary data.</text>
</comment>
<dbReference type="PANTHER" id="PTHR13763">
    <property type="entry name" value="BREAST CANCER TYPE 1 SUSCEPTIBILITY PROTEIN BRCA1"/>
    <property type="match status" value="1"/>
</dbReference>
<comment type="subcellular location">
    <subcellularLocation>
        <location evidence="1">Nucleus</location>
    </subcellularLocation>
</comment>
<dbReference type="CDD" id="cd17734">
    <property type="entry name" value="BRCT_Bard1_rpt1"/>
    <property type="match status" value="1"/>
</dbReference>
<dbReference type="Proteomes" id="UP001497623">
    <property type="component" value="Unassembled WGS sequence"/>
</dbReference>
<keyword evidence="11" id="KW-1185">Reference proteome</keyword>
<dbReference type="GO" id="GO:0008270">
    <property type="term" value="F:zinc ion binding"/>
    <property type="evidence" value="ECO:0007669"/>
    <property type="project" value="UniProtKB-KW"/>
</dbReference>
<proteinExistence type="predicted"/>
<evidence type="ECO:0000256" key="3">
    <source>
        <dbReference type="ARBA" id="ARBA00022737"/>
    </source>
</evidence>
<accession>A0AAV2PR03</accession>
<evidence type="ECO:0000259" key="9">
    <source>
        <dbReference type="PROSITE" id="PS50172"/>
    </source>
</evidence>
<protein>
    <recommendedName>
        <fullName evidence="9">BRCT domain-containing protein</fullName>
    </recommendedName>
</protein>
<evidence type="ECO:0000256" key="8">
    <source>
        <dbReference type="ARBA" id="ARBA00023242"/>
    </source>
</evidence>
<evidence type="ECO:0000256" key="6">
    <source>
        <dbReference type="ARBA" id="ARBA00022833"/>
    </source>
</evidence>
<dbReference type="InterPro" id="IPR036420">
    <property type="entry name" value="BRCT_dom_sf"/>
</dbReference>
<dbReference type="InterPro" id="IPR001357">
    <property type="entry name" value="BRCT_dom"/>
</dbReference>
<sequence>MVLDILNSKKIKKKNLKSHILRKSTNLRKVNIEKKKYFLAKANIQHAVSFWPNMFFLCCSTRQMNLMLTILKIQGPENERNLLRSVTGGKGGLIPEKMPCHNGYIDLTFPRTIADRCIAASEMHEALDTKYDTTLVLPPISPVMYEKMVLLGSGLSPGKYKSLEKLSKLLRVRLATEFSQDVTHVVAETQAGNSCVCQRTTKYMTGLVSGKWILSHKWLEECLSVGGPVNPVPYEIQGTTHNANSNGPASARDNTAKMNPGLFNGCHMYLYGTFRQPYPSKKEMETVIRAGGGVVLAREPNAEDIPQMEQTVPFYAAAGSPLSECSHYIIYQEGSLEPQLKYTMKHIKSLPLVWIMSCIDHYKLIDPFN</sequence>
<dbReference type="FunFam" id="3.40.50.10190:FF:000006">
    <property type="entry name" value="Breast cancer type 1 susceptibility protein homolog"/>
    <property type="match status" value="1"/>
</dbReference>
<reference evidence="10 11" key="1">
    <citation type="submission" date="2024-05" db="EMBL/GenBank/DDBJ databases">
        <authorList>
            <person name="Wallberg A."/>
        </authorList>
    </citation>
    <scope>NUCLEOTIDE SEQUENCE [LARGE SCALE GENOMIC DNA]</scope>
</reference>
<dbReference type="GO" id="GO:0070531">
    <property type="term" value="C:BRCA1-A complex"/>
    <property type="evidence" value="ECO:0007669"/>
    <property type="project" value="TreeGrafter"/>
</dbReference>
<keyword evidence="5" id="KW-0863">Zinc-finger</keyword>
<evidence type="ECO:0000313" key="10">
    <source>
        <dbReference type="EMBL" id="CAL4062939.1"/>
    </source>
</evidence>
<dbReference type="GO" id="GO:0004842">
    <property type="term" value="F:ubiquitin-protein transferase activity"/>
    <property type="evidence" value="ECO:0007669"/>
    <property type="project" value="TreeGrafter"/>
</dbReference>
<dbReference type="GO" id="GO:0045944">
    <property type="term" value="P:positive regulation of transcription by RNA polymerase II"/>
    <property type="evidence" value="ECO:0007669"/>
    <property type="project" value="TreeGrafter"/>
</dbReference>
<dbReference type="Gene3D" id="3.40.50.10190">
    <property type="entry name" value="BRCT domain"/>
    <property type="match status" value="2"/>
</dbReference>
<evidence type="ECO:0000256" key="4">
    <source>
        <dbReference type="ARBA" id="ARBA00022763"/>
    </source>
</evidence>
<dbReference type="GO" id="GO:0000724">
    <property type="term" value="P:double-strand break repair via homologous recombination"/>
    <property type="evidence" value="ECO:0007669"/>
    <property type="project" value="TreeGrafter"/>
</dbReference>
<keyword evidence="3" id="KW-0677">Repeat</keyword>
<dbReference type="EMBL" id="CAXKWB010000960">
    <property type="protein sequence ID" value="CAL4062939.1"/>
    <property type="molecule type" value="Genomic_DNA"/>
</dbReference>
<keyword evidence="7" id="KW-0234">DNA repair</keyword>
<dbReference type="SMART" id="SM00292">
    <property type="entry name" value="BRCT"/>
    <property type="match status" value="2"/>
</dbReference>
<evidence type="ECO:0000256" key="2">
    <source>
        <dbReference type="ARBA" id="ARBA00022723"/>
    </source>
</evidence>
<dbReference type="Pfam" id="PF00533">
    <property type="entry name" value="BRCT"/>
    <property type="match status" value="1"/>
</dbReference>
<evidence type="ECO:0000256" key="1">
    <source>
        <dbReference type="ARBA" id="ARBA00004123"/>
    </source>
</evidence>
<evidence type="ECO:0000313" key="11">
    <source>
        <dbReference type="Proteomes" id="UP001497623"/>
    </source>
</evidence>
<feature type="domain" description="BRCT" evidence="9">
    <location>
        <begin position="258"/>
        <end position="369"/>
    </location>
</feature>
<dbReference type="GO" id="GO:0031436">
    <property type="term" value="C:BRCA1-BARD1 complex"/>
    <property type="evidence" value="ECO:0007669"/>
    <property type="project" value="TreeGrafter"/>
</dbReference>
<dbReference type="AlphaFoldDB" id="A0AAV2PR03"/>
<keyword evidence="6" id="KW-0862">Zinc</keyword>
<gene>
    <name evidence="10" type="ORF">MNOR_LOCUS2954</name>
</gene>
<evidence type="ECO:0000256" key="7">
    <source>
        <dbReference type="ARBA" id="ARBA00023204"/>
    </source>
</evidence>
<dbReference type="InterPro" id="IPR031099">
    <property type="entry name" value="BRCA1-associated"/>
</dbReference>
<dbReference type="PROSITE" id="PS50172">
    <property type="entry name" value="BRCT"/>
    <property type="match status" value="2"/>
</dbReference>
<dbReference type="CDD" id="cd17720">
    <property type="entry name" value="BRCT_Bard1_rpt2"/>
    <property type="match status" value="1"/>
</dbReference>
<organism evidence="10 11">
    <name type="scientific">Meganyctiphanes norvegica</name>
    <name type="common">Northern krill</name>
    <name type="synonym">Thysanopoda norvegica</name>
    <dbReference type="NCBI Taxonomy" id="48144"/>
    <lineage>
        <taxon>Eukaryota</taxon>
        <taxon>Metazoa</taxon>
        <taxon>Ecdysozoa</taxon>
        <taxon>Arthropoda</taxon>
        <taxon>Crustacea</taxon>
        <taxon>Multicrustacea</taxon>
        <taxon>Malacostraca</taxon>
        <taxon>Eumalacostraca</taxon>
        <taxon>Eucarida</taxon>
        <taxon>Euphausiacea</taxon>
        <taxon>Euphausiidae</taxon>
        <taxon>Meganyctiphanes</taxon>
    </lineage>
</organism>
<name>A0AAV2PR03_MEGNR</name>
<evidence type="ECO:0000256" key="5">
    <source>
        <dbReference type="ARBA" id="ARBA00022771"/>
    </source>
</evidence>
<feature type="non-terminal residue" evidence="10">
    <location>
        <position position="369"/>
    </location>
</feature>